<dbReference type="InterPro" id="IPR002928">
    <property type="entry name" value="Myosin_tail"/>
</dbReference>
<dbReference type="OMA" id="RSSHNGC"/>
<dbReference type="Proteomes" id="UP000887568">
    <property type="component" value="Unplaced"/>
</dbReference>
<proteinExistence type="predicted"/>
<dbReference type="EnsemblMetazoa" id="XM_038214172.1">
    <property type="protein sequence ID" value="XP_038070100.1"/>
    <property type="gene ID" value="LOC119739292"/>
</dbReference>
<feature type="region of interest" description="Disordered" evidence="4">
    <location>
        <begin position="206"/>
        <end position="277"/>
    </location>
</feature>
<evidence type="ECO:0000256" key="3">
    <source>
        <dbReference type="SAM" id="Coils"/>
    </source>
</evidence>
<name>A0A914B146_PATMI</name>
<evidence type="ECO:0000313" key="7">
    <source>
        <dbReference type="Proteomes" id="UP000887568"/>
    </source>
</evidence>
<dbReference type="RefSeq" id="XP_038070098.1">
    <property type="nucleotide sequence ID" value="XM_038214170.1"/>
</dbReference>
<dbReference type="CTD" id="92922"/>
<feature type="compositionally biased region" description="Polar residues" evidence="4">
    <location>
        <begin position="153"/>
        <end position="163"/>
    </location>
</feature>
<reference evidence="6" key="1">
    <citation type="submission" date="2022-11" db="UniProtKB">
        <authorList>
            <consortium name="EnsemblMetazoa"/>
        </authorList>
    </citation>
    <scope>IDENTIFICATION</scope>
</reference>
<protein>
    <recommendedName>
        <fullName evidence="2">Coiled-coil domain-containing protein 102A</fullName>
    </recommendedName>
</protein>
<feature type="domain" description="Myosin tail" evidence="5">
    <location>
        <begin position="354"/>
        <end position="541"/>
    </location>
</feature>
<evidence type="ECO:0000259" key="5">
    <source>
        <dbReference type="Pfam" id="PF01576"/>
    </source>
</evidence>
<dbReference type="EnsemblMetazoa" id="XM_038214171.1">
    <property type="protein sequence ID" value="XP_038070099.1"/>
    <property type="gene ID" value="LOC119739292"/>
</dbReference>
<dbReference type="AlphaFoldDB" id="A0A914B146"/>
<dbReference type="OrthoDB" id="5984396at2759"/>
<feature type="coiled-coil region" evidence="3">
    <location>
        <begin position="284"/>
        <end position="540"/>
    </location>
</feature>
<accession>A0A914B146</accession>
<feature type="compositionally biased region" description="Basic and acidic residues" evidence="4">
    <location>
        <begin position="12"/>
        <end position="27"/>
    </location>
</feature>
<evidence type="ECO:0000313" key="6">
    <source>
        <dbReference type="EnsemblMetazoa" id="XP_038070100.1"/>
    </source>
</evidence>
<organism evidence="6 7">
    <name type="scientific">Patiria miniata</name>
    <name type="common">Bat star</name>
    <name type="synonym">Asterina miniata</name>
    <dbReference type="NCBI Taxonomy" id="46514"/>
    <lineage>
        <taxon>Eukaryota</taxon>
        <taxon>Metazoa</taxon>
        <taxon>Echinodermata</taxon>
        <taxon>Eleutherozoa</taxon>
        <taxon>Asterozoa</taxon>
        <taxon>Asteroidea</taxon>
        <taxon>Valvatacea</taxon>
        <taxon>Valvatida</taxon>
        <taxon>Asterinidae</taxon>
        <taxon>Patiria</taxon>
    </lineage>
</organism>
<dbReference type="RefSeq" id="XP_038070100.1">
    <property type="nucleotide sequence ID" value="XM_038214172.1"/>
</dbReference>
<keyword evidence="1 3" id="KW-0175">Coiled coil</keyword>
<feature type="compositionally biased region" description="Basic residues" evidence="4">
    <location>
        <begin position="223"/>
        <end position="235"/>
    </location>
</feature>
<dbReference type="Pfam" id="PF01576">
    <property type="entry name" value="Myosin_tail_1"/>
    <property type="match status" value="1"/>
</dbReference>
<dbReference type="GeneID" id="119739292"/>
<dbReference type="PANTHER" id="PTHR46292:SF1">
    <property type="entry name" value="COILED-COIL DOMAIN-CONTAINING PROTEIN 102A"/>
    <property type="match status" value="1"/>
</dbReference>
<feature type="compositionally biased region" description="Basic and acidic residues" evidence="4">
    <location>
        <begin position="58"/>
        <end position="67"/>
    </location>
</feature>
<dbReference type="PANTHER" id="PTHR46292">
    <property type="entry name" value="COILED-COIL DOMAIN-CONTAINING PROTEIN 102A"/>
    <property type="match status" value="1"/>
</dbReference>
<dbReference type="GO" id="GO:0016459">
    <property type="term" value="C:myosin complex"/>
    <property type="evidence" value="ECO:0007669"/>
    <property type="project" value="InterPro"/>
</dbReference>
<evidence type="ECO:0000256" key="4">
    <source>
        <dbReference type="SAM" id="MobiDB-lite"/>
    </source>
</evidence>
<evidence type="ECO:0000256" key="2">
    <source>
        <dbReference type="ARBA" id="ARBA00040149"/>
    </source>
</evidence>
<feature type="compositionally biased region" description="Low complexity" evidence="4">
    <location>
        <begin position="31"/>
        <end position="48"/>
    </location>
</feature>
<feature type="region of interest" description="Disordered" evidence="4">
    <location>
        <begin position="1"/>
        <end position="67"/>
    </location>
</feature>
<feature type="compositionally biased region" description="Polar residues" evidence="4">
    <location>
        <begin position="242"/>
        <end position="257"/>
    </location>
</feature>
<feature type="region of interest" description="Disordered" evidence="4">
    <location>
        <begin position="150"/>
        <end position="186"/>
    </location>
</feature>
<dbReference type="Gene3D" id="6.10.250.2420">
    <property type="match status" value="1"/>
</dbReference>
<dbReference type="RefSeq" id="XP_038070099.1">
    <property type="nucleotide sequence ID" value="XM_038214171.1"/>
</dbReference>
<dbReference type="EnsemblMetazoa" id="XM_038214170.1">
    <property type="protein sequence ID" value="XP_038070098.1"/>
    <property type="gene ID" value="LOC119739292"/>
</dbReference>
<sequence>MSHTPVNGSPKHAGDSSRRSRSAKTDAHSMGSLGSSRDGSKGRSSNSSTPPPSIHPNQLEDKEELRLRELEEARARAAQMEKTMRWWSDCTANWREKWGKVRAERNKAREEVRQLRMKLEVIAKESTALKRDKQEVLVENERLRKALEHEQAKTSLQIQSPVTEDNPDYLPEKDTSSLRQTLPEGDGQDIDFIKSVMLKGQMNNHLSLADSEPPLSAQDSARHPTRQSPSHHRGTPHGSPTHKPTNGAENGPMSSSGKHLANGSPSRKVREMQTPSDEMVNQRMIMLELRMEEATKTIQVERDEKELLSQQIERLQKELSVIRNQHDEVRDAKQQVVKELNQMRAEHQRELVRVTSDLDDELNCRSTMDMRISDMRKELERLQAENAMEWGKRERLETEKLSLERDNKKLKAEIIDLKEHLAKKNKQVAADLQMNLKTLEENMLEKHKELGELKHNQGKLKKLLQEKVAELDHTLRRAEQHEVEVKKLRGRVDELKRELAKAEDEVDQQTNLVRKLQRNLEENQQSNENMAVQVEHLQARLRSMPTTTSTLAKKRAASFSFSSGNLALQDTRDEVTSDIDI</sequence>
<keyword evidence="7" id="KW-1185">Reference proteome</keyword>
<evidence type="ECO:0000256" key="1">
    <source>
        <dbReference type="ARBA" id="ARBA00023054"/>
    </source>
</evidence>